<dbReference type="Pfam" id="PF01585">
    <property type="entry name" value="G-patch"/>
    <property type="match status" value="1"/>
</dbReference>
<dbReference type="InterPro" id="IPR000467">
    <property type="entry name" value="G_patch_dom"/>
</dbReference>
<dbReference type="EMBL" id="KN847041">
    <property type="protein sequence ID" value="KIW31574.1"/>
    <property type="molecule type" value="Genomic_DNA"/>
</dbReference>
<feature type="domain" description="G-patch" evidence="2">
    <location>
        <begin position="151"/>
        <end position="171"/>
    </location>
</feature>
<sequence length="727" mass="79514">MTSKRSRQAFEADLQKQSSPFVLYGTALPPLDENVRDDGSFVPVWKQEVTDERGRKRLHGAFTGGFSAGYFNTVGSKEGWTPSSFVSSRQNRAKAAQTGRQQRPEDFMDEEDYREAEESQTLNTSSEFAGFGTEHDAMRKTAAIDLLRPLNETIGSKLLKRMGWREGQGIGPRVRRAAKFHEEKEKEDDEDDEPTQTHLFAPEDVHLVSYTRKTDLKGLGYTGGLQGQDQPTSRNITTVNPAPGSTGELSDEEGIAPLFGLKKKPARPRKRTGFGVGVLNDDDSDVEDPYSMGPKISYHKVIGGEKNLKSKSKASGSAANPLVKAKPTFISRKLTSLKKVLRKCHDGRLPLDGFVLTDELDSLGTMTIQDEKYKPPVVPEGWKSSISPDTEADTASTLVSTAEAAKSSNLTAKSRASLLGESPLPGKSVFDFLTPAARDRLAAASGRENLPAAGSEAPPNGYEPSGMEVKDLHPMVPQLDRDTALQALNRAVGGWMPYAENENKRSRYRTFLEIQAGLRIADELPPRAENMRREDWILELQEFARAAEVFKPISGLMATRFTSSSSFPQSQDGKSADTATNSLLTKSKAKPEDPAESAAKLGMFGPMTRSVINFYPTRLLCKRFNVSMPTHAASGEGRDGRGTTSSSGEPSFAAPPFRSFASAGFQHDEVSEVIKSEAESRSNQPSTAAIMEYQPPALDPDRNEALEQQRPGQAVFKAIFGSDDEDD</sequence>
<feature type="compositionally biased region" description="Polar residues" evidence="1">
    <location>
        <begin position="227"/>
        <end position="240"/>
    </location>
</feature>
<feature type="region of interest" description="Disordered" evidence="1">
    <location>
        <begin position="224"/>
        <end position="251"/>
    </location>
</feature>
<dbReference type="PROSITE" id="PS50174">
    <property type="entry name" value="G_PATCH"/>
    <property type="match status" value="1"/>
</dbReference>
<dbReference type="STRING" id="569365.A0A0D2D789"/>
<name>A0A0D2D789_9EURO</name>
<dbReference type="RefSeq" id="XP_016251790.1">
    <property type="nucleotide sequence ID" value="XM_016389888.1"/>
</dbReference>
<feature type="region of interest" description="Disordered" evidence="1">
    <location>
        <begin position="81"/>
        <end position="124"/>
    </location>
</feature>
<keyword evidence="4" id="KW-1185">Reference proteome</keyword>
<gene>
    <name evidence="3" type="ORF">PV07_03208</name>
</gene>
<dbReference type="GO" id="GO:0003723">
    <property type="term" value="F:RNA binding"/>
    <property type="evidence" value="ECO:0007669"/>
    <property type="project" value="TreeGrafter"/>
</dbReference>
<feature type="compositionally biased region" description="Basic and acidic residues" evidence="1">
    <location>
        <begin position="666"/>
        <end position="680"/>
    </location>
</feature>
<evidence type="ECO:0000313" key="3">
    <source>
        <dbReference type="EMBL" id="KIW31574.1"/>
    </source>
</evidence>
<feature type="compositionally biased region" description="Polar residues" evidence="1">
    <location>
        <begin position="81"/>
        <end position="90"/>
    </location>
</feature>
<proteinExistence type="predicted"/>
<reference evidence="3 4" key="1">
    <citation type="submission" date="2015-01" db="EMBL/GenBank/DDBJ databases">
        <title>The Genome Sequence of Cladophialophora immunda CBS83496.</title>
        <authorList>
            <consortium name="The Broad Institute Genomics Platform"/>
            <person name="Cuomo C."/>
            <person name="de Hoog S."/>
            <person name="Gorbushina A."/>
            <person name="Stielow B."/>
            <person name="Teixiera M."/>
            <person name="Abouelleil A."/>
            <person name="Chapman S.B."/>
            <person name="Priest M."/>
            <person name="Young S.K."/>
            <person name="Wortman J."/>
            <person name="Nusbaum C."/>
            <person name="Birren B."/>
        </authorList>
    </citation>
    <scope>NUCLEOTIDE SEQUENCE [LARGE SCALE GENOMIC DNA]</scope>
    <source>
        <strain evidence="3 4">CBS 83496</strain>
    </source>
</reference>
<accession>A0A0D2D789</accession>
<dbReference type="AlphaFoldDB" id="A0A0D2D789"/>
<dbReference type="VEuPathDB" id="FungiDB:PV07_03208"/>
<evidence type="ECO:0000256" key="1">
    <source>
        <dbReference type="SAM" id="MobiDB-lite"/>
    </source>
</evidence>
<dbReference type="GeneID" id="27342402"/>
<evidence type="ECO:0000313" key="4">
    <source>
        <dbReference type="Proteomes" id="UP000054466"/>
    </source>
</evidence>
<dbReference type="GO" id="GO:0006397">
    <property type="term" value="P:mRNA processing"/>
    <property type="evidence" value="ECO:0007669"/>
    <property type="project" value="InterPro"/>
</dbReference>
<dbReference type="PANTHER" id="PTHR13384">
    <property type="entry name" value="G PATCH DOMAIN-CONTAINING PROTEIN 1"/>
    <property type="match status" value="1"/>
</dbReference>
<dbReference type="HOGENOM" id="CLU_008613_3_0_1"/>
<dbReference type="InterPro" id="IPR011666">
    <property type="entry name" value="DUF1604"/>
</dbReference>
<dbReference type="Proteomes" id="UP000054466">
    <property type="component" value="Unassembled WGS sequence"/>
</dbReference>
<dbReference type="Pfam" id="PF26093">
    <property type="entry name" value="HTH_TGH"/>
    <property type="match status" value="1"/>
</dbReference>
<evidence type="ECO:0000259" key="2">
    <source>
        <dbReference type="PROSITE" id="PS50174"/>
    </source>
</evidence>
<feature type="region of interest" description="Disordered" evidence="1">
    <location>
        <begin position="631"/>
        <end position="712"/>
    </location>
</feature>
<dbReference type="PANTHER" id="PTHR13384:SF19">
    <property type="entry name" value="G PATCH DOMAIN-CONTAINING PROTEIN 1"/>
    <property type="match status" value="1"/>
</dbReference>
<feature type="compositionally biased region" description="Low complexity" evidence="1">
    <location>
        <begin position="642"/>
        <end position="663"/>
    </location>
</feature>
<protein>
    <recommendedName>
        <fullName evidence="2">G-patch domain-containing protein</fullName>
    </recommendedName>
</protein>
<dbReference type="OrthoDB" id="20507at2759"/>
<organism evidence="3 4">
    <name type="scientific">Cladophialophora immunda</name>
    <dbReference type="NCBI Taxonomy" id="569365"/>
    <lineage>
        <taxon>Eukaryota</taxon>
        <taxon>Fungi</taxon>
        <taxon>Dikarya</taxon>
        <taxon>Ascomycota</taxon>
        <taxon>Pezizomycotina</taxon>
        <taxon>Eurotiomycetes</taxon>
        <taxon>Chaetothyriomycetidae</taxon>
        <taxon>Chaetothyriales</taxon>
        <taxon>Herpotrichiellaceae</taxon>
        <taxon>Cladophialophora</taxon>
    </lineage>
</organism>
<dbReference type="GO" id="GO:0005634">
    <property type="term" value="C:nucleus"/>
    <property type="evidence" value="ECO:0007669"/>
    <property type="project" value="TreeGrafter"/>
</dbReference>
<dbReference type="Pfam" id="PF07713">
    <property type="entry name" value="DUF1604"/>
    <property type="match status" value="1"/>
</dbReference>